<dbReference type="Proteomes" id="UP000589626">
    <property type="component" value="Unassembled WGS sequence"/>
</dbReference>
<dbReference type="RefSeq" id="WP_183590840.1">
    <property type="nucleotide sequence ID" value="NZ_JACHWR010000001.1"/>
</dbReference>
<gene>
    <name evidence="2" type="ORF">FHU40_000660</name>
</gene>
<keyword evidence="3" id="KW-1185">Reference proteome</keyword>
<dbReference type="AlphaFoldDB" id="A0A7W4VT26"/>
<feature type="transmembrane region" description="Helical" evidence="1">
    <location>
        <begin position="196"/>
        <end position="215"/>
    </location>
</feature>
<feature type="transmembrane region" description="Helical" evidence="1">
    <location>
        <begin position="126"/>
        <end position="143"/>
    </location>
</feature>
<evidence type="ECO:0000313" key="3">
    <source>
        <dbReference type="Proteomes" id="UP000589626"/>
    </source>
</evidence>
<evidence type="ECO:0000313" key="2">
    <source>
        <dbReference type="EMBL" id="MBB3040859.1"/>
    </source>
</evidence>
<reference evidence="2 3" key="1">
    <citation type="submission" date="2020-08" db="EMBL/GenBank/DDBJ databases">
        <title>Sequencing the genomes of 1000 actinobacteria strains.</title>
        <authorList>
            <person name="Klenk H.-P."/>
        </authorList>
    </citation>
    <scope>NUCLEOTIDE SEQUENCE [LARGE SCALE GENOMIC DNA]</scope>
    <source>
        <strain evidence="2 3">DSM 105498</strain>
    </source>
</reference>
<feature type="transmembrane region" description="Helical" evidence="1">
    <location>
        <begin position="12"/>
        <end position="31"/>
    </location>
</feature>
<keyword evidence="1" id="KW-0472">Membrane</keyword>
<dbReference type="GO" id="GO:0032259">
    <property type="term" value="P:methylation"/>
    <property type="evidence" value="ECO:0007669"/>
    <property type="project" value="UniProtKB-KW"/>
</dbReference>
<keyword evidence="2" id="KW-0808">Transferase</keyword>
<proteinExistence type="predicted"/>
<keyword evidence="2" id="KW-0489">Methyltransferase</keyword>
<feature type="transmembrane region" description="Helical" evidence="1">
    <location>
        <begin position="43"/>
        <end position="64"/>
    </location>
</feature>
<accession>A0A7W4VT26</accession>
<protein>
    <submittedName>
        <fullName evidence="2">Tetrahydromethanopterin S-methyltransferase subunit B</fullName>
    </submittedName>
</protein>
<dbReference type="EMBL" id="JACHWR010000001">
    <property type="protein sequence ID" value="MBB3040859.1"/>
    <property type="molecule type" value="Genomic_DNA"/>
</dbReference>
<evidence type="ECO:0000256" key="1">
    <source>
        <dbReference type="SAM" id="Phobius"/>
    </source>
</evidence>
<name>A0A7W4VT26_9ACTN</name>
<dbReference type="GO" id="GO:0008168">
    <property type="term" value="F:methyltransferase activity"/>
    <property type="evidence" value="ECO:0007669"/>
    <property type="project" value="UniProtKB-KW"/>
</dbReference>
<feature type="transmembrane region" description="Helical" evidence="1">
    <location>
        <begin position="85"/>
        <end position="106"/>
    </location>
</feature>
<sequence>MIGLPISRRERTVVVLAVAVVSALSVGNLYSGWYGSWGETARALQVTTLLTYPLLAALSAWLTGAPRRRRYQWMVGTGVSGALRLRILWVTAIAGLGFAGMLPVFVVACVMTGNEADFGSFPGLELLLIATGTVAAIAFGLALASALPPMLAPILATVIVYGGEYLLDTGTPSMEQYAGFVVADQRERTYLEPTPWVLIVQCFLLACLALLFLAAAVRSRSWLFPLAGACLAATPLVMVGSSNYSVSHAALQPVCQEQNDYTLCMTRARAHTMDEVVESIEPAMTMMDSFSGQRLTLAEESIRIGTLEERGTVGMVVPFAITSGIDGDSHRVVRDELVVDVTNAVLRGSCGSGRSGGYVAKSATAQDVLQEWVLRELNIPLEGVSYAQIPLSEDFVDWSPVASFRSAWNDASPDARLRWFDQHGGDVLTCDLQDDLTI</sequence>
<keyword evidence="1" id="KW-1133">Transmembrane helix</keyword>
<comment type="caution">
    <text evidence="2">The sequence shown here is derived from an EMBL/GenBank/DDBJ whole genome shotgun (WGS) entry which is preliminary data.</text>
</comment>
<organism evidence="2 3">
    <name type="scientific">Nocardioides soli</name>
    <dbReference type="NCBI Taxonomy" id="1036020"/>
    <lineage>
        <taxon>Bacteria</taxon>
        <taxon>Bacillati</taxon>
        <taxon>Actinomycetota</taxon>
        <taxon>Actinomycetes</taxon>
        <taxon>Propionibacteriales</taxon>
        <taxon>Nocardioidaceae</taxon>
        <taxon>Nocardioides</taxon>
    </lineage>
</organism>
<keyword evidence="1" id="KW-0812">Transmembrane</keyword>